<evidence type="ECO:0000256" key="7">
    <source>
        <dbReference type="ARBA" id="ARBA00022997"/>
    </source>
</evidence>
<dbReference type="SUPFAM" id="SSF53187">
    <property type="entry name" value="Zn-dependent exopeptidases"/>
    <property type="match status" value="1"/>
</dbReference>
<dbReference type="GO" id="GO:0006526">
    <property type="term" value="P:L-arginine biosynthetic process"/>
    <property type="evidence" value="ECO:0007669"/>
    <property type="project" value="TreeGrafter"/>
</dbReference>
<dbReference type="CDD" id="cd03888">
    <property type="entry name" value="M20_PepV"/>
    <property type="match status" value="1"/>
</dbReference>
<organism evidence="9 10">
    <name type="scientific">Macrococcoides goetzii</name>
    <dbReference type="NCBI Taxonomy" id="1891097"/>
    <lineage>
        <taxon>Bacteria</taxon>
        <taxon>Bacillati</taxon>
        <taxon>Bacillota</taxon>
        <taxon>Bacilli</taxon>
        <taxon>Bacillales</taxon>
        <taxon>Staphylococcaceae</taxon>
        <taxon>Macrococcoides</taxon>
    </lineage>
</organism>
<evidence type="ECO:0000256" key="8">
    <source>
        <dbReference type="ARBA" id="ARBA00023049"/>
    </source>
</evidence>
<dbReference type="InterPro" id="IPR050072">
    <property type="entry name" value="Peptidase_M20A"/>
</dbReference>
<dbReference type="GO" id="GO:0008777">
    <property type="term" value="F:acetylornithine deacetylase activity"/>
    <property type="evidence" value="ECO:0007669"/>
    <property type="project" value="TreeGrafter"/>
</dbReference>
<dbReference type="GO" id="GO:0008270">
    <property type="term" value="F:zinc ion binding"/>
    <property type="evidence" value="ECO:0007669"/>
    <property type="project" value="InterPro"/>
</dbReference>
<dbReference type="InterPro" id="IPR010964">
    <property type="entry name" value="M20A_pepV-rel"/>
</dbReference>
<dbReference type="PANTHER" id="PTHR43808">
    <property type="entry name" value="ACETYLORNITHINE DEACETYLASE"/>
    <property type="match status" value="1"/>
</dbReference>
<reference evidence="9 10" key="1">
    <citation type="journal article" date="2018" name="Front. Microbiol.">
        <title>Description and Comparative Genomics of Macrococcus caseolyticus subsp. hominis subsp. nov., Macrococcus goetzii sp. nov., Macrococcus epidermidis sp. nov., and Macrococcus bohemicus sp. nov., Novel Macrococci From Human Clinical Material With Virulence Potential and Suspected Uptake of Foreign DNA by Natural Transformation.</title>
        <authorList>
            <person name="Maslanova I."/>
            <person name="Wertheimer Z."/>
            <person name="Sedlacek I."/>
            <person name="Svec P."/>
            <person name="Indrakova A."/>
            <person name="Kovarovic V."/>
            <person name="Schumann P."/>
            <person name="Sproer C."/>
            <person name="Kralova S."/>
            <person name="Sedo O."/>
            <person name="Kristofova L."/>
            <person name="Vrbovska V."/>
            <person name="Fuzik T."/>
            <person name="Petras P."/>
            <person name="Zdrahal Z."/>
            <person name="Ruzickova V."/>
            <person name="Doskar J."/>
            <person name="Pantucek R."/>
        </authorList>
    </citation>
    <scope>NUCLEOTIDE SEQUENCE [LARGE SCALE GENOMIC DNA]</scope>
    <source>
        <strain evidence="9 10">CCM 4927</strain>
    </source>
</reference>
<evidence type="ECO:0000313" key="9">
    <source>
        <dbReference type="EMBL" id="RAI82172.1"/>
    </source>
</evidence>
<dbReference type="NCBIfam" id="NF005591">
    <property type="entry name" value="PRK07318.1"/>
    <property type="match status" value="1"/>
</dbReference>
<sequence>MWREKVAQYEDKIIEDLTGLLNIESVRDDSLADSENPVGPGPRKALDYMYELAQRDGYETVDIDHIAGRIEAGNGDDIFGILCHVDVVPAGSGWESNPFEAVVTEDKIIARGTLDDKGPTIAAYYAIKILDDMKVDWKKRIHIIIGTDEESGWKCTDRYFETEPMPDLGIAPDADFPLIHGEKGITTFDIIQNSDEESETAPEVELKAFKAGERYNMVPDFAEAKIEVKEKMDAVIQAFEGYLLNNKLTGKQFVENGQISLQIEGKSVHGMEPFKGVNAGLYLVNFLNTLDLDKKAKSFVNFGDTYLFDSHFGEKLGMAYETEEMGQLTTNYGVISYTDVDGGHYGVNLRYPNGFDFETEIKKFEEQIAKDGFEIEVETHQVPHYVDKNDPFVQKLLSAYRNQTGDMTEPYTIGGGTYARNLEKGVAFGAMFKESEDLMHQKNEYISKKQLFDATAIYLEAIHSVCVEGE</sequence>
<dbReference type="AlphaFoldDB" id="A0A2G5NNW1"/>
<protein>
    <submittedName>
        <fullName evidence="9">Dipeptidase PepV</fullName>
    </submittedName>
</protein>
<gene>
    <name evidence="9" type="ORF">BFS35_000375</name>
</gene>
<evidence type="ECO:0000256" key="4">
    <source>
        <dbReference type="ARBA" id="ARBA00022723"/>
    </source>
</evidence>
<name>A0A2G5NNW1_9STAP</name>
<keyword evidence="4" id="KW-0479">Metal-binding</keyword>
<evidence type="ECO:0000256" key="3">
    <source>
        <dbReference type="ARBA" id="ARBA00022670"/>
    </source>
</evidence>
<dbReference type="NCBIfam" id="TIGR01887">
    <property type="entry name" value="dipeptidaselike"/>
    <property type="match status" value="1"/>
</dbReference>
<evidence type="ECO:0000256" key="6">
    <source>
        <dbReference type="ARBA" id="ARBA00022833"/>
    </source>
</evidence>
<dbReference type="Pfam" id="PF01546">
    <property type="entry name" value="Peptidase_M20"/>
    <property type="match status" value="1"/>
</dbReference>
<keyword evidence="8" id="KW-0482">Metalloprotease</keyword>
<dbReference type="PANTHER" id="PTHR43808:SF31">
    <property type="entry name" value="N-ACETYL-L-CITRULLINE DEACETYLASE"/>
    <property type="match status" value="1"/>
</dbReference>
<evidence type="ECO:0000313" key="10">
    <source>
        <dbReference type="Proteomes" id="UP000229523"/>
    </source>
</evidence>
<dbReference type="Gene3D" id="3.40.630.10">
    <property type="entry name" value="Zn peptidases"/>
    <property type="match status" value="1"/>
</dbReference>
<dbReference type="EMBL" id="MJBI02000001">
    <property type="protein sequence ID" value="RAI82172.1"/>
    <property type="molecule type" value="Genomic_DNA"/>
</dbReference>
<evidence type="ECO:0000256" key="2">
    <source>
        <dbReference type="ARBA" id="ARBA00006247"/>
    </source>
</evidence>
<keyword evidence="10" id="KW-1185">Reference proteome</keyword>
<dbReference type="InterPro" id="IPR002933">
    <property type="entry name" value="Peptidase_M20"/>
</dbReference>
<dbReference type="Proteomes" id="UP000229523">
    <property type="component" value="Unassembled WGS sequence"/>
</dbReference>
<comment type="cofactor">
    <cofactor evidence="1">
        <name>Zn(2+)</name>
        <dbReference type="ChEBI" id="CHEBI:29105"/>
    </cofactor>
</comment>
<keyword evidence="3" id="KW-0645">Protease</keyword>
<dbReference type="GO" id="GO:0006508">
    <property type="term" value="P:proteolysis"/>
    <property type="evidence" value="ECO:0007669"/>
    <property type="project" value="UniProtKB-KW"/>
</dbReference>
<evidence type="ECO:0000256" key="1">
    <source>
        <dbReference type="ARBA" id="ARBA00001947"/>
    </source>
</evidence>
<dbReference type="GO" id="GO:0008237">
    <property type="term" value="F:metallopeptidase activity"/>
    <property type="evidence" value="ECO:0007669"/>
    <property type="project" value="UniProtKB-KW"/>
</dbReference>
<dbReference type="GO" id="GO:0016805">
    <property type="term" value="F:dipeptidase activity"/>
    <property type="evidence" value="ECO:0007669"/>
    <property type="project" value="UniProtKB-KW"/>
</dbReference>
<keyword evidence="7" id="KW-0224">Dipeptidase</keyword>
<comment type="similarity">
    <text evidence="2">Belongs to the peptidase M20A family.</text>
</comment>
<comment type="caution">
    <text evidence="9">The sequence shown here is derived from an EMBL/GenBank/DDBJ whole genome shotgun (WGS) entry which is preliminary data.</text>
</comment>
<proteinExistence type="inferred from homology"/>
<dbReference type="SUPFAM" id="SSF55031">
    <property type="entry name" value="Bacterial exopeptidase dimerisation domain"/>
    <property type="match status" value="1"/>
</dbReference>
<accession>A0A2G5NNW1</accession>
<dbReference type="InterPro" id="IPR036264">
    <property type="entry name" value="Bact_exopeptidase_dim_dom"/>
</dbReference>
<dbReference type="RefSeq" id="WP_099579803.1">
    <property type="nucleotide sequence ID" value="NZ_MJBI02000001.1"/>
</dbReference>
<keyword evidence="5" id="KW-0378">Hydrolase</keyword>
<keyword evidence="6" id="KW-0862">Zinc</keyword>
<evidence type="ECO:0000256" key="5">
    <source>
        <dbReference type="ARBA" id="ARBA00022801"/>
    </source>
</evidence>
<dbReference type="Gene3D" id="3.30.70.360">
    <property type="match status" value="2"/>
</dbReference>